<dbReference type="Proteomes" id="UP000695562">
    <property type="component" value="Unassembled WGS sequence"/>
</dbReference>
<sequence length="733" mass="87251">MDSDCQQQCTFITLYRNTFLKSKIFSYLLASRKGYYVFNDSKLSLNYHQLNTLDLIRLNNISLLKEKYNRFGLVLNNNNNSNSNSFTCYQDWLDIDQSELYSTFQDNYDEDEIDEISLTIMNLIKRQDEKAAFVKSLLDRFGLTRNRLQIFNKYIPDKVYHPSDLELFGELVAENRIEIDYYSSLVEDQFFRENKDLFRGISDWTDEAFLMNLFSSGFDYEIHLPLLKWILTVSPLWNYDRYMQEKEKEKGDDLETTLVEYVYLYDIKIVYDRDDPFYHVLRCKNYDYAIASTEILQYTIDNYPEDFKKSLYEFDYGRMIDDPNTIRLLLEFNNFVALPFSIYTKSQDFDIIKFCVQHQQEIDGPNLMDTLEKLQYVVEHLRHIFDSHFEDCLILSIGQNHLEYMKYCLDHAPDLDGDHYFGNIFQVASKADQLTSDTFKYFCQWLLTTNNSRGESFDDVEFNLCLQLIKSNRTTFDQFKECYENTRIPKSLIPDLLFAAYGYLKESKSNKKQDAIKILEYLKSQHQLHLVPSSQECYSAQYFNAFIQDKEYVQYLSSPSTDLCWYIKGAFKIGSVALLERIVESMDKSQYLNFITRVEDILLAYFYTYPHLMPTQFKVPLYCFERFADQFSQSTLTTLSQFALIRDNHTLIDILLHRTKVRLIRPQSPEHDKQMLELNYMNLIKSQYFSRTNYFKLYPFTLDIDEKRLKTHKVRPFGKPKEGFDNLYLNIAA</sequence>
<dbReference type="EMBL" id="AJWJ01000202">
    <property type="protein sequence ID" value="KAF2073470.1"/>
    <property type="molecule type" value="Genomic_DNA"/>
</dbReference>
<accession>A0A8J4UYR4</accession>
<name>A0A8J4UYR4_9MYCE</name>
<comment type="caution">
    <text evidence="1">The sequence shown here is derived from an EMBL/GenBank/DDBJ whole genome shotgun (WGS) entry which is preliminary data.</text>
</comment>
<evidence type="ECO:0000313" key="2">
    <source>
        <dbReference type="Proteomes" id="UP000695562"/>
    </source>
</evidence>
<dbReference type="AlphaFoldDB" id="A0A8J4UYR4"/>
<reference evidence="1" key="1">
    <citation type="submission" date="2020-01" db="EMBL/GenBank/DDBJ databases">
        <title>Development of genomics and gene disruption for Polysphondylium violaceum indicates a role for the polyketide synthase stlB in stalk morphogenesis.</title>
        <authorList>
            <person name="Narita B."/>
            <person name="Kawabe Y."/>
            <person name="Kin K."/>
            <person name="Saito T."/>
            <person name="Gibbs R."/>
            <person name="Kuspa A."/>
            <person name="Muzny D."/>
            <person name="Queller D."/>
            <person name="Richards S."/>
            <person name="Strassman J."/>
            <person name="Sucgang R."/>
            <person name="Worley K."/>
            <person name="Schaap P."/>
        </authorList>
    </citation>
    <scope>NUCLEOTIDE SEQUENCE</scope>
    <source>
        <strain evidence="1">QSvi11</strain>
    </source>
</reference>
<evidence type="ECO:0000313" key="1">
    <source>
        <dbReference type="EMBL" id="KAF2073470.1"/>
    </source>
</evidence>
<gene>
    <name evidence="1" type="ORF">CYY_005218</name>
</gene>
<keyword evidence="2" id="KW-1185">Reference proteome</keyword>
<proteinExistence type="predicted"/>
<protein>
    <submittedName>
        <fullName evidence="1">Uncharacterized protein</fullName>
    </submittedName>
</protein>
<organism evidence="1 2">
    <name type="scientific">Polysphondylium violaceum</name>
    <dbReference type="NCBI Taxonomy" id="133409"/>
    <lineage>
        <taxon>Eukaryota</taxon>
        <taxon>Amoebozoa</taxon>
        <taxon>Evosea</taxon>
        <taxon>Eumycetozoa</taxon>
        <taxon>Dictyostelia</taxon>
        <taxon>Dictyosteliales</taxon>
        <taxon>Dictyosteliaceae</taxon>
        <taxon>Polysphondylium</taxon>
    </lineage>
</organism>